<proteinExistence type="predicted"/>
<dbReference type="EMBL" id="JABEZX010000013">
    <property type="protein sequence ID" value="MBA0574237.1"/>
    <property type="molecule type" value="Genomic_DNA"/>
</dbReference>
<evidence type="ECO:0000313" key="1">
    <source>
        <dbReference type="EMBL" id="MBA0574237.1"/>
    </source>
</evidence>
<dbReference type="AlphaFoldDB" id="A0A7J8NB39"/>
<accession>A0A7J8NB39</accession>
<dbReference type="Proteomes" id="UP000593572">
    <property type="component" value="Unassembled WGS sequence"/>
</dbReference>
<protein>
    <submittedName>
        <fullName evidence="1">Uncharacterized protein</fullName>
    </submittedName>
</protein>
<organism evidence="1 2">
    <name type="scientific">Gossypium lobatum</name>
    <dbReference type="NCBI Taxonomy" id="34289"/>
    <lineage>
        <taxon>Eukaryota</taxon>
        <taxon>Viridiplantae</taxon>
        <taxon>Streptophyta</taxon>
        <taxon>Embryophyta</taxon>
        <taxon>Tracheophyta</taxon>
        <taxon>Spermatophyta</taxon>
        <taxon>Magnoliopsida</taxon>
        <taxon>eudicotyledons</taxon>
        <taxon>Gunneridae</taxon>
        <taxon>Pentapetalae</taxon>
        <taxon>rosids</taxon>
        <taxon>malvids</taxon>
        <taxon>Malvales</taxon>
        <taxon>Malvaceae</taxon>
        <taxon>Malvoideae</taxon>
        <taxon>Gossypium</taxon>
    </lineage>
</organism>
<name>A0A7J8NB39_9ROSI</name>
<keyword evidence="2" id="KW-1185">Reference proteome</keyword>
<evidence type="ECO:0000313" key="2">
    <source>
        <dbReference type="Proteomes" id="UP000593572"/>
    </source>
</evidence>
<gene>
    <name evidence="1" type="ORF">Golob_001464</name>
</gene>
<feature type="non-terminal residue" evidence="1">
    <location>
        <position position="29"/>
    </location>
</feature>
<sequence>METVLAIQDQYSRDSKSTLIRRIHQFLKK</sequence>
<comment type="caution">
    <text evidence="1">The sequence shown here is derived from an EMBL/GenBank/DDBJ whole genome shotgun (WGS) entry which is preliminary data.</text>
</comment>
<reference evidence="1 2" key="1">
    <citation type="journal article" date="2019" name="Genome Biol. Evol.">
        <title>Insights into the evolution of the New World diploid cottons (Gossypium, subgenus Houzingenia) based on genome sequencing.</title>
        <authorList>
            <person name="Grover C.E."/>
            <person name="Arick M.A. 2nd"/>
            <person name="Thrash A."/>
            <person name="Conover J.L."/>
            <person name="Sanders W.S."/>
            <person name="Peterson D.G."/>
            <person name="Frelichowski J.E."/>
            <person name="Scheffler J.A."/>
            <person name="Scheffler B.E."/>
            <person name="Wendel J.F."/>
        </authorList>
    </citation>
    <scope>NUCLEOTIDE SEQUENCE [LARGE SCALE GENOMIC DNA]</scope>
    <source>
        <strain evidence="1">157</strain>
        <tissue evidence="1">Leaf</tissue>
    </source>
</reference>